<dbReference type="Pfam" id="PF13715">
    <property type="entry name" value="CarbopepD_reg_2"/>
    <property type="match status" value="1"/>
</dbReference>
<feature type="domain" description="Outer membrane protein beta-barrel" evidence="6">
    <location>
        <begin position="487"/>
        <end position="931"/>
    </location>
</feature>
<evidence type="ECO:0000313" key="7">
    <source>
        <dbReference type="EMBL" id="MBK0380797.1"/>
    </source>
</evidence>
<dbReference type="AlphaFoldDB" id="A0A934UPA9"/>
<dbReference type="InterPro" id="IPR012910">
    <property type="entry name" value="Plug_dom"/>
</dbReference>
<dbReference type="PANTHER" id="PTHR40980">
    <property type="entry name" value="PLUG DOMAIN-CONTAINING PROTEIN"/>
    <property type="match status" value="1"/>
</dbReference>
<evidence type="ECO:0000256" key="1">
    <source>
        <dbReference type="ARBA" id="ARBA00004442"/>
    </source>
</evidence>
<dbReference type="Proteomes" id="UP000613193">
    <property type="component" value="Unassembled WGS sequence"/>
</dbReference>
<evidence type="ECO:0000259" key="5">
    <source>
        <dbReference type="Pfam" id="PF07715"/>
    </source>
</evidence>
<feature type="signal peptide" evidence="4">
    <location>
        <begin position="1"/>
        <end position="28"/>
    </location>
</feature>
<keyword evidence="4" id="KW-0732">Signal</keyword>
<dbReference type="SUPFAM" id="SSF49464">
    <property type="entry name" value="Carboxypeptidase regulatory domain-like"/>
    <property type="match status" value="1"/>
</dbReference>
<accession>A0A934UPA9</accession>
<feature type="chain" id="PRO_5036679832" evidence="4">
    <location>
        <begin position="29"/>
        <end position="933"/>
    </location>
</feature>
<dbReference type="InterPro" id="IPR037066">
    <property type="entry name" value="Plug_dom_sf"/>
</dbReference>
<dbReference type="Pfam" id="PF14905">
    <property type="entry name" value="OMP_b-brl_3"/>
    <property type="match status" value="1"/>
</dbReference>
<dbReference type="EMBL" id="JAEHFW010000003">
    <property type="protein sequence ID" value="MBK0380797.1"/>
    <property type="molecule type" value="Genomic_DNA"/>
</dbReference>
<dbReference type="InterPro" id="IPR036942">
    <property type="entry name" value="Beta-barrel_TonB_sf"/>
</dbReference>
<dbReference type="Pfam" id="PF07715">
    <property type="entry name" value="Plug"/>
    <property type="match status" value="1"/>
</dbReference>
<dbReference type="PANTHER" id="PTHR40980:SF5">
    <property type="entry name" value="TONB-DEPENDENT RECEPTOR"/>
    <property type="match status" value="1"/>
</dbReference>
<evidence type="ECO:0000256" key="3">
    <source>
        <dbReference type="ARBA" id="ARBA00023237"/>
    </source>
</evidence>
<keyword evidence="8" id="KW-1185">Reference proteome</keyword>
<protein>
    <submittedName>
        <fullName evidence="7">Outer membrane beta-barrel protein</fullName>
    </submittedName>
</protein>
<dbReference type="Gene3D" id="2.170.130.10">
    <property type="entry name" value="TonB-dependent receptor, plug domain"/>
    <property type="match status" value="1"/>
</dbReference>
<reference evidence="7" key="1">
    <citation type="submission" date="2020-12" db="EMBL/GenBank/DDBJ databases">
        <title>Bacterial novel species Mucilaginibacter sp. SD-g isolated from soil.</title>
        <authorList>
            <person name="Jung H.-Y."/>
        </authorList>
    </citation>
    <scope>NUCLEOTIDE SEQUENCE</scope>
    <source>
        <strain evidence="7">SD-g</strain>
    </source>
</reference>
<comment type="subcellular location">
    <subcellularLocation>
        <location evidence="1">Cell outer membrane</location>
    </subcellularLocation>
</comment>
<proteinExistence type="predicted"/>
<dbReference type="Gene3D" id="2.60.40.1120">
    <property type="entry name" value="Carboxypeptidase-like, regulatory domain"/>
    <property type="match status" value="1"/>
</dbReference>
<organism evidence="7 8">
    <name type="scientific">Mucilaginibacter segetis</name>
    <dbReference type="NCBI Taxonomy" id="2793071"/>
    <lineage>
        <taxon>Bacteria</taxon>
        <taxon>Pseudomonadati</taxon>
        <taxon>Bacteroidota</taxon>
        <taxon>Sphingobacteriia</taxon>
        <taxon>Sphingobacteriales</taxon>
        <taxon>Sphingobacteriaceae</taxon>
        <taxon>Mucilaginibacter</taxon>
    </lineage>
</organism>
<name>A0A934UPA9_9SPHI</name>
<evidence type="ECO:0000256" key="4">
    <source>
        <dbReference type="SAM" id="SignalP"/>
    </source>
</evidence>
<dbReference type="GO" id="GO:0009279">
    <property type="term" value="C:cell outer membrane"/>
    <property type="evidence" value="ECO:0007669"/>
    <property type="project" value="UniProtKB-SubCell"/>
</dbReference>
<feature type="domain" description="TonB-dependent receptor plug" evidence="5">
    <location>
        <begin position="143"/>
        <end position="239"/>
    </location>
</feature>
<evidence type="ECO:0000259" key="6">
    <source>
        <dbReference type="Pfam" id="PF14905"/>
    </source>
</evidence>
<dbReference type="InterPro" id="IPR008969">
    <property type="entry name" value="CarboxyPept-like_regulatory"/>
</dbReference>
<dbReference type="Gene3D" id="2.40.170.20">
    <property type="entry name" value="TonB-dependent receptor, beta-barrel domain"/>
    <property type="match status" value="1"/>
</dbReference>
<sequence>MKLSHVKKTLSILTILLVTLFSANQLFAQSTGKIAGKVIDEKNSETLIGATVSIQGTTSGTATDVEGHYVLSGLQPGKYTVLVRYIGYQSKSISDIEVKADATTPLNITMGQSASQTLNEVVIKATYRQESTSALYAIQKNSVSISDGISSELIRKSPDKNTSDVLKRVSGTTIQDNKFVIVRGLSDRYNTASLDGAPLPSTEPNRKAFSFDIVPSSLIDNIIISKTASPDLPGDFAGGNVQILTKDIPDQNFINFSLGYSYNTQSTFKNFNTGFRSVSDYFGFDDGSRKLVDNFPTTSQIVNKQLGFTQNIQSINSLNNDFGIYNNKALPGQNYQLTVGNVKEIGENKNRFGTTIALTYRNSQNYTPDLIQNFDNYDYHNQVSKFSTNVGALANFAYSFGKNKITFKNLYNRILDDQFTYRTGANTGTSSSDNRFYAYDMLEKALFKSTIEGDHSIGSKNSKIKWNLGFSNVLNDQPDQKKVNYKQTNAGEPYYATVTNLGKENARVFSHLNENIYSGKVDYNVPVNLFTQSTFKAGVSSQYRDRTFNARFLGLVIDQNNQNYDINAILQRPIETLFGPNVIATGVYNLEELSNPTDRYDANSFTNSGYAMLDSKIGENVRIVYGLRVEKFDLKLNTEETNVDQPRVKLDNLDFLPSVNFTYALTDKANLRVAYYRTVARPEFRELAPFAYYDYELLATQQGNPNLHRTLIDNADLRYELYPSAGQIFSVSAFYKHFNGAIEPLIDDPNSSTTITYFNSKSAYVYGFEMEARKTLDFIDANTFFKNTTAYANFSVNKSRVTNPDDGVTRLETTRPLVGQSPYVINAGLLHNELDNKLSINLLFNRLGKRIFYAGGERFSSVYELPRNVLDFQVGYKVLKSKGEIKLSGSDILNQKYNFEYQLDGKPYSPSGGTTFKAYNLGSSYSLSFNYTF</sequence>
<dbReference type="SUPFAM" id="SSF56935">
    <property type="entry name" value="Porins"/>
    <property type="match status" value="1"/>
</dbReference>
<gene>
    <name evidence="7" type="ORF">I5M19_15845</name>
</gene>
<dbReference type="InterPro" id="IPR041700">
    <property type="entry name" value="OMP_b-brl_3"/>
</dbReference>
<keyword evidence="2" id="KW-0472">Membrane</keyword>
<evidence type="ECO:0000313" key="8">
    <source>
        <dbReference type="Proteomes" id="UP000613193"/>
    </source>
</evidence>
<keyword evidence="3" id="KW-0998">Cell outer membrane</keyword>
<comment type="caution">
    <text evidence="7">The sequence shown here is derived from an EMBL/GenBank/DDBJ whole genome shotgun (WGS) entry which is preliminary data.</text>
</comment>
<evidence type="ECO:0000256" key="2">
    <source>
        <dbReference type="ARBA" id="ARBA00023136"/>
    </source>
</evidence>